<dbReference type="SUPFAM" id="SSF52833">
    <property type="entry name" value="Thioredoxin-like"/>
    <property type="match status" value="1"/>
</dbReference>
<organism evidence="8 9">
    <name type="scientific">Dictyobacter alpinus</name>
    <dbReference type="NCBI Taxonomy" id="2014873"/>
    <lineage>
        <taxon>Bacteria</taxon>
        <taxon>Bacillati</taxon>
        <taxon>Chloroflexota</taxon>
        <taxon>Ktedonobacteria</taxon>
        <taxon>Ktedonobacterales</taxon>
        <taxon>Dictyobacteraceae</taxon>
        <taxon>Dictyobacter</taxon>
    </lineage>
</organism>
<reference evidence="9" key="1">
    <citation type="submission" date="2018-12" db="EMBL/GenBank/DDBJ databases">
        <title>Tengunoibacter tsumagoiensis gen. nov., sp. nov., Dictyobacter kobayashii sp. nov., D. alpinus sp. nov., and D. joshuensis sp. nov. and description of Dictyobacteraceae fam. nov. within the order Ktedonobacterales isolated from Tengu-no-mugimeshi.</title>
        <authorList>
            <person name="Wang C.M."/>
            <person name="Zheng Y."/>
            <person name="Sakai Y."/>
            <person name="Toyoda A."/>
            <person name="Minakuchi Y."/>
            <person name="Abe K."/>
            <person name="Yokota A."/>
            <person name="Yabe S."/>
        </authorList>
    </citation>
    <scope>NUCLEOTIDE SEQUENCE [LARGE SCALE GENOMIC DNA]</scope>
    <source>
        <strain evidence="9">Uno16</strain>
    </source>
</reference>
<dbReference type="RefSeq" id="WP_161981999.1">
    <property type="nucleotide sequence ID" value="NZ_BIFT01000001.1"/>
</dbReference>
<keyword evidence="6" id="KW-1133">Transmembrane helix</keyword>
<dbReference type="InterPro" id="IPR036249">
    <property type="entry name" value="Thioredoxin-like_sf"/>
</dbReference>
<dbReference type="PROSITE" id="PS51352">
    <property type="entry name" value="THIOREDOXIN_2"/>
    <property type="match status" value="1"/>
</dbReference>
<feature type="transmembrane region" description="Helical" evidence="6">
    <location>
        <begin position="17"/>
        <end position="36"/>
    </location>
</feature>
<evidence type="ECO:0000256" key="5">
    <source>
        <dbReference type="ARBA" id="ARBA00023284"/>
    </source>
</evidence>
<dbReference type="PANTHER" id="PTHR42852">
    <property type="entry name" value="THIOL:DISULFIDE INTERCHANGE PROTEIN DSBE"/>
    <property type="match status" value="1"/>
</dbReference>
<keyword evidence="3" id="KW-0735">Signal-anchor</keyword>
<evidence type="ECO:0000256" key="4">
    <source>
        <dbReference type="ARBA" id="ARBA00023157"/>
    </source>
</evidence>
<keyword evidence="4" id="KW-1015">Disulfide bond</keyword>
<dbReference type="InterPro" id="IPR013766">
    <property type="entry name" value="Thioredoxin_domain"/>
</dbReference>
<evidence type="ECO:0000256" key="6">
    <source>
        <dbReference type="SAM" id="Phobius"/>
    </source>
</evidence>
<dbReference type="Pfam" id="PF00578">
    <property type="entry name" value="AhpC-TSA"/>
    <property type="match status" value="1"/>
</dbReference>
<proteinExistence type="predicted"/>
<gene>
    <name evidence="8" type="ORF">KDA_13810</name>
</gene>
<dbReference type="GO" id="GO:0017004">
    <property type="term" value="P:cytochrome complex assembly"/>
    <property type="evidence" value="ECO:0007669"/>
    <property type="project" value="UniProtKB-KW"/>
</dbReference>
<dbReference type="PANTHER" id="PTHR42852:SF6">
    <property type="entry name" value="THIOL:DISULFIDE INTERCHANGE PROTEIN DSBE"/>
    <property type="match status" value="1"/>
</dbReference>
<evidence type="ECO:0000256" key="2">
    <source>
        <dbReference type="ARBA" id="ARBA00022748"/>
    </source>
</evidence>
<comment type="subcellular location">
    <subcellularLocation>
        <location evidence="1">Cell envelope</location>
    </subcellularLocation>
</comment>
<protein>
    <submittedName>
        <fullName evidence="8">Alkyl hydroperoxide reductase</fullName>
    </submittedName>
</protein>
<accession>A0A402B3L3</accession>
<keyword evidence="6" id="KW-0472">Membrane</keyword>
<dbReference type="GO" id="GO:0016491">
    <property type="term" value="F:oxidoreductase activity"/>
    <property type="evidence" value="ECO:0007669"/>
    <property type="project" value="InterPro"/>
</dbReference>
<keyword evidence="2" id="KW-0201">Cytochrome c-type biogenesis</keyword>
<evidence type="ECO:0000256" key="3">
    <source>
        <dbReference type="ARBA" id="ARBA00022968"/>
    </source>
</evidence>
<keyword evidence="9" id="KW-1185">Reference proteome</keyword>
<sequence length="206" mass="22243">METNQTITNPKSRKRSVVVFVVTNILIIGALVLLWTQLTTPVSKSNATHSPDDTLISAGDAPSPLIGKAAPTFALSTINGNNKSVSLSDYKGKPVIINFWASWCDPCVRETPFLQRSWPDLQAKGVVLLGINGGEPSSAGTKFLQKYGVSYTSVADTVTGNTFSDYGGTNRPETFFIDRSGKVVARWVGEIDAAGLQQEMAKFQEK</sequence>
<comment type="caution">
    <text evidence="8">The sequence shown here is derived from an EMBL/GenBank/DDBJ whole genome shotgun (WGS) entry which is preliminary data.</text>
</comment>
<evidence type="ECO:0000256" key="1">
    <source>
        <dbReference type="ARBA" id="ARBA00004196"/>
    </source>
</evidence>
<dbReference type="GO" id="GO:0016209">
    <property type="term" value="F:antioxidant activity"/>
    <property type="evidence" value="ECO:0007669"/>
    <property type="project" value="InterPro"/>
</dbReference>
<dbReference type="Proteomes" id="UP000287171">
    <property type="component" value="Unassembled WGS sequence"/>
</dbReference>
<keyword evidence="6" id="KW-0812">Transmembrane</keyword>
<dbReference type="CDD" id="cd02966">
    <property type="entry name" value="TlpA_like_family"/>
    <property type="match status" value="1"/>
</dbReference>
<dbReference type="InterPro" id="IPR050553">
    <property type="entry name" value="Thioredoxin_ResA/DsbE_sf"/>
</dbReference>
<dbReference type="InterPro" id="IPR000866">
    <property type="entry name" value="AhpC/TSA"/>
</dbReference>
<dbReference type="GO" id="GO:0030313">
    <property type="term" value="C:cell envelope"/>
    <property type="evidence" value="ECO:0007669"/>
    <property type="project" value="UniProtKB-SubCell"/>
</dbReference>
<name>A0A402B3L3_9CHLR</name>
<dbReference type="EMBL" id="BIFT01000001">
    <property type="protein sequence ID" value="GCE25897.1"/>
    <property type="molecule type" value="Genomic_DNA"/>
</dbReference>
<feature type="domain" description="Thioredoxin" evidence="7">
    <location>
        <begin position="64"/>
        <end position="205"/>
    </location>
</feature>
<dbReference type="Gene3D" id="3.40.30.10">
    <property type="entry name" value="Glutaredoxin"/>
    <property type="match status" value="1"/>
</dbReference>
<keyword evidence="5" id="KW-0676">Redox-active center</keyword>
<evidence type="ECO:0000313" key="8">
    <source>
        <dbReference type="EMBL" id="GCE25897.1"/>
    </source>
</evidence>
<evidence type="ECO:0000313" key="9">
    <source>
        <dbReference type="Proteomes" id="UP000287171"/>
    </source>
</evidence>
<dbReference type="AlphaFoldDB" id="A0A402B3L3"/>
<evidence type="ECO:0000259" key="7">
    <source>
        <dbReference type="PROSITE" id="PS51352"/>
    </source>
</evidence>